<organism evidence="2 3">
    <name type="scientific">Pavo cristatus</name>
    <name type="common">Indian peafowl</name>
    <name type="synonym">Blue peafowl</name>
    <dbReference type="NCBI Taxonomy" id="9049"/>
    <lineage>
        <taxon>Eukaryota</taxon>
        <taxon>Metazoa</taxon>
        <taxon>Chordata</taxon>
        <taxon>Craniata</taxon>
        <taxon>Vertebrata</taxon>
        <taxon>Euteleostomi</taxon>
        <taxon>Archelosauria</taxon>
        <taxon>Archosauria</taxon>
        <taxon>Dinosauria</taxon>
        <taxon>Saurischia</taxon>
        <taxon>Theropoda</taxon>
        <taxon>Coelurosauria</taxon>
        <taxon>Aves</taxon>
        <taxon>Neognathae</taxon>
        <taxon>Galloanserae</taxon>
        <taxon>Galliformes</taxon>
        <taxon>Phasianidae</taxon>
        <taxon>Phasianinae</taxon>
        <taxon>Pavo</taxon>
    </lineage>
</organism>
<evidence type="ECO:0000256" key="1">
    <source>
        <dbReference type="SAM" id="MobiDB-lite"/>
    </source>
</evidence>
<protein>
    <submittedName>
        <fullName evidence="2">Uncharacterized protein</fullName>
    </submittedName>
</protein>
<keyword evidence="3" id="KW-1185">Reference proteome</keyword>
<evidence type="ECO:0000313" key="2">
    <source>
        <dbReference type="Ensembl" id="ENSPSTP00000015921.1"/>
    </source>
</evidence>
<dbReference type="Ensembl" id="ENSPSTT00000016689.1">
    <property type="protein sequence ID" value="ENSPSTP00000015921.1"/>
    <property type="gene ID" value="ENSPSTG00000011304.1"/>
</dbReference>
<reference evidence="2" key="2">
    <citation type="submission" date="2025-09" db="UniProtKB">
        <authorList>
            <consortium name="Ensembl"/>
        </authorList>
    </citation>
    <scope>IDENTIFICATION</scope>
</reference>
<evidence type="ECO:0000313" key="3">
    <source>
        <dbReference type="Proteomes" id="UP000694428"/>
    </source>
</evidence>
<feature type="compositionally biased region" description="Polar residues" evidence="1">
    <location>
        <begin position="8"/>
        <end position="17"/>
    </location>
</feature>
<dbReference type="AlphaFoldDB" id="A0A8C9LBX5"/>
<name>A0A8C9LBX5_PAVCR</name>
<accession>A0A8C9LBX5</accession>
<proteinExistence type="predicted"/>
<reference evidence="2" key="1">
    <citation type="submission" date="2025-08" db="UniProtKB">
        <authorList>
            <consortium name="Ensembl"/>
        </authorList>
    </citation>
    <scope>IDENTIFICATION</scope>
</reference>
<sequence>RLEWPLKPTQSQPTQAAQGPIQPGLEHLQGWGTHSFSGQPVPLNTENAHLHPGPSLAAYCIVLWHRQIYNLIRHIHARSKGISRDLSLLLSKQSTTESEISLKTLRKY</sequence>
<feature type="region of interest" description="Disordered" evidence="1">
    <location>
        <begin position="1"/>
        <end position="24"/>
    </location>
</feature>
<dbReference type="Proteomes" id="UP000694428">
    <property type="component" value="Unplaced"/>
</dbReference>